<proteinExistence type="predicted"/>
<evidence type="ECO:0000313" key="2">
    <source>
        <dbReference type="EMBL" id="MFC3531031.1"/>
    </source>
</evidence>
<sequence>MPRGRALCFYHPTLPERRLHSGFNWLACITPTLWALSEGLAWHARWLLLSEFVFAGLLLASGDAETLLLGLAYLARNIWLARQGPQWLIASLLRQGYRQAPPDPFTTPLTPP</sequence>
<keyword evidence="1" id="KW-0472">Membrane</keyword>
<feature type="transmembrane region" description="Helical" evidence="1">
    <location>
        <begin position="52"/>
        <end position="75"/>
    </location>
</feature>
<dbReference type="Proteomes" id="UP001595741">
    <property type="component" value="Unassembled WGS sequence"/>
</dbReference>
<evidence type="ECO:0000256" key="1">
    <source>
        <dbReference type="SAM" id="Phobius"/>
    </source>
</evidence>
<keyword evidence="1" id="KW-1133">Transmembrane helix</keyword>
<keyword evidence="1" id="KW-0812">Transmembrane</keyword>
<name>A0ABV7RF81_9NEIS</name>
<organism evidence="2 3">
    <name type="scientific">Vogesella facilis</name>
    <dbReference type="NCBI Taxonomy" id="1655232"/>
    <lineage>
        <taxon>Bacteria</taxon>
        <taxon>Pseudomonadati</taxon>
        <taxon>Pseudomonadota</taxon>
        <taxon>Betaproteobacteria</taxon>
        <taxon>Neisseriales</taxon>
        <taxon>Chromobacteriaceae</taxon>
        <taxon>Vogesella</taxon>
    </lineage>
</organism>
<reference evidence="3" key="1">
    <citation type="journal article" date="2019" name="Int. J. Syst. Evol. Microbiol.">
        <title>The Global Catalogue of Microorganisms (GCM) 10K type strain sequencing project: providing services to taxonomists for standard genome sequencing and annotation.</title>
        <authorList>
            <consortium name="The Broad Institute Genomics Platform"/>
            <consortium name="The Broad Institute Genome Sequencing Center for Infectious Disease"/>
            <person name="Wu L."/>
            <person name="Ma J."/>
        </authorList>
    </citation>
    <scope>NUCLEOTIDE SEQUENCE [LARGE SCALE GENOMIC DNA]</scope>
    <source>
        <strain evidence="3">KCTC 42742</strain>
    </source>
</reference>
<dbReference type="EMBL" id="JBHRXN010000006">
    <property type="protein sequence ID" value="MFC3531031.1"/>
    <property type="molecule type" value="Genomic_DNA"/>
</dbReference>
<gene>
    <name evidence="2" type="ORF">ACFOLG_02425</name>
</gene>
<keyword evidence="3" id="KW-1185">Reference proteome</keyword>
<accession>A0ABV7RF81</accession>
<comment type="caution">
    <text evidence="2">The sequence shown here is derived from an EMBL/GenBank/DDBJ whole genome shotgun (WGS) entry which is preliminary data.</text>
</comment>
<protein>
    <submittedName>
        <fullName evidence="2">Uncharacterized protein</fullName>
    </submittedName>
</protein>
<evidence type="ECO:0000313" key="3">
    <source>
        <dbReference type="Proteomes" id="UP001595741"/>
    </source>
</evidence>
<dbReference type="RefSeq" id="WP_386088004.1">
    <property type="nucleotide sequence ID" value="NZ_JBHRXN010000006.1"/>
</dbReference>
<feature type="transmembrane region" description="Helical" evidence="1">
    <location>
        <begin position="21"/>
        <end position="40"/>
    </location>
</feature>